<dbReference type="Proteomes" id="UP000187203">
    <property type="component" value="Unassembled WGS sequence"/>
</dbReference>
<dbReference type="InterPro" id="IPR027443">
    <property type="entry name" value="IPNS-like_sf"/>
</dbReference>
<keyword evidence="2 5" id="KW-0479">Metal-binding</keyword>
<evidence type="ECO:0000256" key="3">
    <source>
        <dbReference type="ARBA" id="ARBA00023002"/>
    </source>
</evidence>
<comment type="caution">
    <text evidence="7">The sequence shown here is derived from an EMBL/GenBank/DDBJ whole genome shotgun (WGS) entry which is preliminary data.</text>
</comment>
<evidence type="ECO:0000256" key="2">
    <source>
        <dbReference type="ARBA" id="ARBA00022723"/>
    </source>
</evidence>
<sequence length="217" mass="24631">MVVTGVFDDSNYDRERELKAFDDSKADQAKTNIQSTIAIIDLQDIDKNPERRKEIIEQVRHASETWGFFQIVNHGIPVNVLEEMKDGVRRFFEQYVEVKKQFYTDIQFEYTKQVTELGTCLFKLLSEALGLNPSHLEDMGCADGLTTLAHYYPPCPEPELTLGTTKHSDNGFLTVLLKDQIGGLQVLYQDQWVDVPPVPGALVVNIGDLLQASSRFF</sequence>
<feature type="domain" description="Fe2OG dioxygenase" evidence="6">
    <location>
        <begin position="141"/>
        <end position="217"/>
    </location>
</feature>
<reference evidence="8" key="1">
    <citation type="submission" date="2013-09" db="EMBL/GenBank/DDBJ databases">
        <title>Corchorus olitorius genome sequencing.</title>
        <authorList>
            <person name="Alam M."/>
            <person name="Haque M.S."/>
            <person name="Islam M.S."/>
            <person name="Emdad E.M."/>
            <person name="Islam M.M."/>
            <person name="Ahmed B."/>
            <person name="Halim A."/>
            <person name="Hossen Q.M.M."/>
            <person name="Hossain M.Z."/>
            <person name="Ahmed R."/>
            <person name="Khan M.M."/>
            <person name="Islam R."/>
            <person name="Rashid M.M."/>
            <person name="Khan S.A."/>
            <person name="Rahman M.S."/>
            <person name="Alam M."/>
            <person name="Yahiya A.S."/>
            <person name="Khan M.S."/>
            <person name="Azam M.S."/>
            <person name="Haque T."/>
            <person name="Lashkar M.Z.H."/>
            <person name="Akhand A.I."/>
            <person name="Morshed G."/>
            <person name="Roy S."/>
            <person name="Uddin K.S."/>
            <person name="Rabeya T."/>
            <person name="Hossain A.S."/>
            <person name="Chowdhury A."/>
            <person name="Snigdha A.R."/>
            <person name="Mortoza M.S."/>
            <person name="Matin S.A."/>
            <person name="Hoque S.M.E."/>
            <person name="Islam M.K."/>
            <person name="Roy D.K."/>
            <person name="Haider R."/>
            <person name="Moosa M.M."/>
            <person name="Elias S.M."/>
            <person name="Hasan A.M."/>
            <person name="Jahan S."/>
            <person name="Shafiuddin M."/>
            <person name="Mahmood N."/>
            <person name="Shommy N.S."/>
        </authorList>
    </citation>
    <scope>NUCLEOTIDE SEQUENCE [LARGE SCALE GENOMIC DNA]</scope>
    <source>
        <strain evidence="8">cv. O-4</strain>
    </source>
</reference>
<keyword evidence="4 5" id="KW-0408">Iron</keyword>
<evidence type="ECO:0000256" key="1">
    <source>
        <dbReference type="ARBA" id="ARBA00008056"/>
    </source>
</evidence>
<comment type="similarity">
    <text evidence="1 5">Belongs to the iron/ascorbate-dependent oxidoreductase family.</text>
</comment>
<protein>
    <submittedName>
        <fullName evidence="7">Oxoglutarate/iron-dependent dioxygenase</fullName>
    </submittedName>
</protein>
<dbReference type="PANTHER" id="PTHR10209:SF859">
    <property type="entry name" value="OS03G0690500 PROTEIN"/>
    <property type="match status" value="1"/>
</dbReference>
<keyword evidence="8" id="KW-1185">Reference proteome</keyword>
<dbReference type="Pfam" id="PF14226">
    <property type="entry name" value="DIOX_N"/>
    <property type="match status" value="1"/>
</dbReference>
<dbReference type="PANTHER" id="PTHR10209">
    <property type="entry name" value="OXIDOREDUCTASE, 2OG-FE II OXYGENASE FAMILY PROTEIN"/>
    <property type="match status" value="1"/>
</dbReference>
<evidence type="ECO:0000313" key="7">
    <source>
        <dbReference type="EMBL" id="OMO52434.1"/>
    </source>
</evidence>
<dbReference type="Pfam" id="PF03171">
    <property type="entry name" value="2OG-FeII_Oxy"/>
    <property type="match status" value="1"/>
</dbReference>
<evidence type="ECO:0000256" key="4">
    <source>
        <dbReference type="ARBA" id="ARBA00023004"/>
    </source>
</evidence>
<dbReference type="SUPFAM" id="SSF51197">
    <property type="entry name" value="Clavaminate synthase-like"/>
    <property type="match status" value="1"/>
</dbReference>
<dbReference type="Gene3D" id="2.60.120.330">
    <property type="entry name" value="B-lactam Antibiotic, Isopenicillin N Synthase, Chain"/>
    <property type="match status" value="2"/>
</dbReference>
<dbReference type="EMBL" id="AWUE01023859">
    <property type="protein sequence ID" value="OMO52434.1"/>
    <property type="molecule type" value="Genomic_DNA"/>
</dbReference>
<dbReference type="GO" id="GO:0051213">
    <property type="term" value="F:dioxygenase activity"/>
    <property type="evidence" value="ECO:0007669"/>
    <property type="project" value="UniProtKB-KW"/>
</dbReference>
<keyword evidence="3 5" id="KW-0560">Oxidoreductase</keyword>
<evidence type="ECO:0000313" key="8">
    <source>
        <dbReference type="Proteomes" id="UP000187203"/>
    </source>
</evidence>
<dbReference type="InterPro" id="IPR044861">
    <property type="entry name" value="IPNS-like_FE2OG_OXY"/>
</dbReference>
<evidence type="ECO:0000256" key="5">
    <source>
        <dbReference type="RuleBase" id="RU003682"/>
    </source>
</evidence>
<keyword evidence="7" id="KW-0223">Dioxygenase</keyword>
<dbReference type="GO" id="GO:0046872">
    <property type="term" value="F:metal ion binding"/>
    <property type="evidence" value="ECO:0007669"/>
    <property type="project" value="UniProtKB-KW"/>
</dbReference>
<dbReference type="STRING" id="93759.A0A1R3G2Y2"/>
<gene>
    <name evidence="7" type="ORF">COLO4_37219</name>
</gene>
<dbReference type="AlphaFoldDB" id="A0A1R3G2Y2"/>
<organism evidence="7 8">
    <name type="scientific">Corchorus olitorius</name>
    <dbReference type="NCBI Taxonomy" id="93759"/>
    <lineage>
        <taxon>Eukaryota</taxon>
        <taxon>Viridiplantae</taxon>
        <taxon>Streptophyta</taxon>
        <taxon>Embryophyta</taxon>
        <taxon>Tracheophyta</taxon>
        <taxon>Spermatophyta</taxon>
        <taxon>Magnoliopsida</taxon>
        <taxon>eudicotyledons</taxon>
        <taxon>Gunneridae</taxon>
        <taxon>Pentapetalae</taxon>
        <taxon>rosids</taxon>
        <taxon>malvids</taxon>
        <taxon>Malvales</taxon>
        <taxon>Malvaceae</taxon>
        <taxon>Grewioideae</taxon>
        <taxon>Apeibeae</taxon>
        <taxon>Corchorus</taxon>
    </lineage>
</organism>
<dbReference type="OrthoDB" id="288590at2759"/>
<accession>A0A1R3G2Y2</accession>
<evidence type="ECO:0000259" key="6">
    <source>
        <dbReference type="PROSITE" id="PS51471"/>
    </source>
</evidence>
<dbReference type="PROSITE" id="PS51471">
    <property type="entry name" value="FE2OG_OXY"/>
    <property type="match status" value="1"/>
</dbReference>
<dbReference type="InterPro" id="IPR026992">
    <property type="entry name" value="DIOX_N"/>
</dbReference>
<name>A0A1R3G2Y2_9ROSI</name>
<dbReference type="InterPro" id="IPR005123">
    <property type="entry name" value="Oxoglu/Fe-dep_dioxygenase_dom"/>
</dbReference>
<proteinExistence type="inferred from homology"/>